<dbReference type="InterPro" id="IPR050330">
    <property type="entry name" value="Bact_OuterMem_StrucFunc"/>
</dbReference>
<dbReference type="GO" id="GO:0009279">
    <property type="term" value="C:cell outer membrane"/>
    <property type="evidence" value="ECO:0007669"/>
    <property type="project" value="UniProtKB-SubCell"/>
</dbReference>
<protein>
    <recommendedName>
        <fullName evidence="10">LysM domain-containing protein</fullName>
    </recommendedName>
</protein>
<dbReference type="PROSITE" id="PS51123">
    <property type="entry name" value="OMPA_2"/>
    <property type="match status" value="1"/>
</dbReference>
<dbReference type="SUPFAM" id="SSF54106">
    <property type="entry name" value="LysM domain"/>
    <property type="match status" value="1"/>
</dbReference>
<dbReference type="CDD" id="cd00118">
    <property type="entry name" value="LysM"/>
    <property type="match status" value="1"/>
</dbReference>
<keyword evidence="5" id="KW-1133">Transmembrane helix</keyword>
<evidence type="ECO:0000256" key="3">
    <source>
        <dbReference type="ARBA" id="ARBA00023237"/>
    </source>
</evidence>
<keyword evidence="3" id="KW-0998">Cell outer membrane</keyword>
<dbReference type="SMART" id="SM00257">
    <property type="entry name" value="LysM"/>
    <property type="match status" value="1"/>
</dbReference>
<feature type="domain" description="LysM" evidence="7">
    <location>
        <begin position="265"/>
        <end position="314"/>
    </location>
</feature>
<evidence type="ECO:0000313" key="8">
    <source>
        <dbReference type="EMBL" id="PIU41480.1"/>
    </source>
</evidence>
<dbReference type="InterPro" id="IPR006664">
    <property type="entry name" value="OMP_bac"/>
</dbReference>
<dbReference type="Proteomes" id="UP000230052">
    <property type="component" value="Unassembled WGS sequence"/>
</dbReference>
<evidence type="ECO:0000256" key="1">
    <source>
        <dbReference type="ARBA" id="ARBA00004442"/>
    </source>
</evidence>
<evidence type="ECO:0000256" key="5">
    <source>
        <dbReference type="SAM" id="Phobius"/>
    </source>
</evidence>
<dbReference type="InterPro" id="IPR036779">
    <property type="entry name" value="LysM_dom_sf"/>
</dbReference>
<dbReference type="Gene3D" id="3.10.350.10">
    <property type="entry name" value="LysM domain"/>
    <property type="match status" value="1"/>
</dbReference>
<dbReference type="PROSITE" id="PS51782">
    <property type="entry name" value="LYSM"/>
    <property type="match status" value="1"/>
</dbReference>
<dbReference type="InterPro" id="IPR036737">
    <property type="entry name" value="OmpA-like_sf"/>
</dbReference>
<evidence type="ECO:0000256" key="4">
    <source>
        <dbReference type="PROSITE-ProRule" id="PRU00473"/>
    </source>
</evidence>
<dbReference type="PANTHER" id="PTHR30329">
    <property type="entry name" value="STATOR ELEMENT OF FLAGELLAR MOTOR COMPLEX"/>
    <property type="match status" value="1"/>
</dbReference>
<dbReference type="SUPFAM" id="SSF103088">
    <property type="entry name" value="OmpA-like"/>
    <property type="match status" value="1"/>
</dbReference>
<dbReference type="CDD" id="cd07185">
    <property type="entry name" value="OmpA_C-like"/>
    <property type="match status" value="1"/>
</dbReference>
<dbReference type="EMBL" id="PEWV01000053">
    <property type="protein sequence ID" value="PIU41480.1"/>
    <property type="molecule type" value="Genomic_DNA"/>
</dbReference>
<comment type="subcellular location">
    <subcellularLocation>
        <location evidence="1">Cell outer membrane</location>
    </subcellularLocation>
</comment>
<dbReference type="Pfam" id="PF00691">
    <property type="entry name" value="OmpA"/>
    <property type="match status" value="1"/>
</dbReference>
<feature type="transmembrane region" description="Helical" evidence="5">
    <location>
        <begin position="6"/>
        <end position="25"/>
    </location>
</feature>
<evidence type="ECO:0000259" key="7">
    <source>
        <dbReference type="PROSITE" id="PS51782"/>
    </source>
</evidence>
<comment type="caution">
    <text evidence="8">The sequence shown here is derived from an EMBL/GenBank/DDBJ whole genome shotgun (WGS) entry which is preliminary data.</text>
</comment>
<dbReference type="Pfam" id="PF01476">
    <property type="entry name" value="LysM"/>
    <property type="match status" value="1"/>
</dbReference>
<organism evidence="8 9">
    <name type="scientific">Candidatus Aquitaenariimonas noxiae</name>
    <dbReference type="NCBI Taxonomy" id="1974741"/>
    <lineage>
        <taxon>Bacteria</taxon>
        <taxon>Pseudomonadati</taxon>
        <taxon>Candidatus Omnitrophota</taxon>
        <taxon>Candidatus Aquitaenariimonas</taxon>
    </lineage>
</organism>
<reference evidence="8 9" key="1">
    <citation type="submission" date="2017-09" db="EMBL/GenBank/DDBJ databases">
        <title>Depth-based differentiation of microbial function through sediment-hosted aquifers and enrichment of novel symbionts in the deep terrestrial subsurface.</title>
        <authorList>
            <person name="Probst A.J."/>
            <person name="Ladd B."/>
            <person name="Jarett J.K."/>
            <person name="Geller-Mcgrath D.E."/>
            <person name="Sieber C.M."/>
            <person name="Emerson J.B."/>
            <person name="Anantharaman K."/>
            <person name="Thomas B.C."/>
            <person name="Malmstrom R."/>
            <person name="Stieglmeier M."/>
            <person name="Klingl A."/>
            <person name="Woyke T."/>
            <person name="Ryan C.M."/>
            <person name="Banfield J.F."/>
        </authorList>
    </citation>
    <scope>NUCLEOTIDE SEQUENCE [LARGE SCALE GENOMIC DNA]</scope>
    <source>
        <strain evidence="8">CG07_land_8_20_14_0_80_42_15</strain>
    </source>
</reference>
<dbReference type="InterPro" id="IPR006665">
    <property type="entry name" value="OmpA-like"/>
</dbReference>
<sequence>MKKFETVAIYFLVITAIFTSGFTLGENREKKKKKEVEQLQEQFKWWPTDAKPAPVKDELRGGYWWWPVTPGESKPWGNRGFIYVYKIIFDYKEEELPPPKAQEMRPSLLIKKIVKNVKIYFDYDKADLRNDAVSLLDKAVSTLKKDPETSILVTGNCDIRGTEKYNEKLGRKRAESTKNFMLSKGIPEDRIKIVSRGKLDAIAHITDLVGMQKDRNAQFMIAEVEEIMIPYQGEGANIEGQPAGEGKYVVEEEEKVESEVKVATEEYTIQKGDTLWKIAQKKCGSGYRWKYLYELNKGKIKDPDKLKAGQKILIPIE</sequence>
<dbReference type="InterPro" id="IPR018392">
    <property type="entry name" value="LysM"/>
</dbReference>
<keyword evidence="5" id="KW-0812">Transmembrane</keyword>
<dbReference type="PRINTS" id="PR01021">
    <property type="entry name" value="OMPADOMAIN"/>
</dbReference>
<evidence type="ECO:0000259" key="6">
    <source>
        <dbReference type="PROSITE" id="PS51123"/>
    </source>
</evidence>
<dbReference type="AlphaFoldDB" id="A0A2J0KYK6"/>
<proteinExistence type="predicted"/>
<gene>
    <name evidence="8" type="ORF">COS99_05080</name>
</gene>
<dbReference type="PANTHER" id="PTHR30329:SF21">
    <property type="entry name" value="LIPOPROTEIN YIAD-RELATED"/>
    <property type="match status" value="1"/>
</dbReference>
<keyword evidence="2 4" id="KW-0472">Membrane</keyword>
<evidence type="ECO:0008006" key="10">
    <source>
        <dbReference type="Google" id="ProtNLM"/>
    </source>
</evidence>
<evidence type="ECO:0000256" key="2">
    <source>
        <dbReference type="ARBA" id="ARBA00023136"/>
    </source>
</evidence>
<evidence type="ECO:0000313" key="9">
    <source>
        <dbReference type="Proteomes" id="UP000230052"/>
    </source>
</evidence>
<feature type="domain" description="OmpA-like" evidence="6">
    <location>
        <begin position="108"/>
        <end position="225"/>
    </location>
</feature>
<accession>A0A2J0KYK6</accession>
<dbReference type="Gene3D" id="3.30.1330.60">
    <property type="entry name" value="OmpA-like domain"/>
    <property type="match status" value="1"/>
</dbReference>
<name>A0A2J0KYK6_9BACT</name>